<gene>
    <name evidence="4" type="ORF">METZ01_LOCUS43173</name>
</gene>
<dbReference type="Gene3D" id="3.40.50.1980">
    <property type="entry name" value="Nitrogenase molybdenum iron protein domain"/>
    <property type="match status" value="2"/>
</dbReference>
<dbReference type="PRINTS" id="PR00690">
    <property type="entry name" value="ADHESNFAMILY"/>
</dbReference>
<protein>
    <recommendedName>
        <fullName evidence="5">Zinc ABC transporter substrate-binding protein</fullName>
    </recommendedName>
</protein>
<keyword evidence="3" id="KW-0732">Signal</keyword>
<dbReference type="PANTHER" id="PTHR42953:SF3">
    <property type="entry name" value="HIGH-AFFINITY ZINC UPTAKE SYSTEM PROTEIN ZNUA"/>
    <property type="match status" value="1"/>
</dbReference>
<evidence type="ECO:0000256" key="3">
    <source>
        <dbReference type="ARBA" id="ARBA00022729"/>
    </source>
</evidence>
<evidence type="ECO:0000256" key="2">
    <source>
        <dbReference type="ARBA" id="ARBA00022448"/>
    </source>
</evidence>
<sequence>MKFARILVILLTISILTGCDRELEEPDGGKIKVVTTTYPLTFIAERIGGERISIVQIVKPGVEAHDFAPAPSDVIQIKESDIFIYNHPSLEGWSSGLIDRSNISADSNTIWVQTIQLEESDKEHGHDEHAGIDPHVWLNPLDYLEQSERILSGLVEADPQGSHDYTRNADALKVELLALDKNLSEQLSNCDITSIIVSHEAFGHMAERYGFDQIGLAGLAPDFESSPSRLTHAIKTMSDLGINHILQEPIATDELSKTLAEETGAEIDILHPLESLSSTDIESGETYLSVMKSNGNVLSKAMGCN</sequence>
<dbReference type="SUPFAM" id="SSF53807">
    <property type="entry name" value="Helical backbone' metal receptor"/>
    <property type="match status" value="1"/>
</dbReference>
<dbReference type="PANTHER" id="PTHR42953">
    <property type="entry name" value="HIGH-AFFINITY ZINC UPTAKE SYSTEM PROTEIN ZNUA-RELATED"/>
    <property type="match status" value="1"/>
</dbReference>
<dbReference type="GO" id="GO:0030001">
    <property type="term" value="P:metal ion transport"/>
    <property type="evidence" value="ECO:0007669"/>
    <property type="project" value="InterPro"/>
</dbReference>
<dbReference type="PRINTS" id="PR00691">
    <property type="entry name" value="ADHESINB"/>
</dbReference>
<keyword evidence="2" id="KW-0813">Transport</keyword>
<accession>A0A381RHE6</accession>
<proteinExistence type="inferred from homology"/>
<dbReference type="GO" id="GO:0046872">
    <property type="term" value="F:metal ion binding"/>
    <property type="evidence" value="ECO:0007669"/>
    <property type="project" value="InterPro"/>
</dbReference>
<dbReference type="PROSITE" id="PS51257">
    <property type="entry name" value="PROKAR_LIPOPROTEIN"/>
    <property type="match status" value="1"/>
</dbReference>
<organism evidence="4">
    <name type="scientific">marine metagenome</name>
    <dbReference type="NCBI Taxonomy" id="408172"/>
    <lineage>
        <taxon>unclassified sequences</taxon>
        <taxon>metagenomes</taxon>
        <taxon>ecological metagenomes</taxon>
    </lineage>
</organism>
<dbReference type="EMBL" id="UINC01001884">
    <property type="protein sequence ID" value="SUZ90319.1"/>
    <property type="molecule type" value="Genomic_DNA"/>
</dbReference>
<name>A0A381RHE6_9ZZZZ</name>
<dbReference type="AlphaFoldDB" id="A0A381RHE6"/>
<evidence type="ECO:0008006" key="5">
    <source>
        <dbReference type="Google" id="ProtNLM"/>
    </source>
</evidence>
<evidence type="ECO:0000313" key="4">
    <source>
        <dbReference type="EMBL" id="SUZ90319.1"/>
    </source>
</evidence>
<dbReference type="InterPro" id="IPR050492">
    <property type="entry name" value="Bact_metal-bind_prot9"/>
</dbReference>
<dbReference type="InterPro" id="IPR006129">
    <property type="entry name" value="AdhesinB"/>
</dbReference>
<comment type="similarity">
    <text evidence="1">Belongs to the bacterial solute-binding protein 9 family.</text>
</comment>
<dbReference type="Pfam" id="PF01297">
    <property type="entry name" value="ZnuA"/>
    <property type="match status" value="1"/>
</dbReference>
<evidence type="ECO:0000256" key="1">
    <source>
        <dbReference type="ARBA" id="ARBA00011028"/>
    </source>
</evidence>
<dbReference type="InterPro" id="IPR006127">
    <property type="entry name" value="ZnuA-like"/>
</dbReference>
<reference evidence="4" key="1">
    <citation type="submission" date="2018-05" db="EMBL/GenBank/DDBJ databases">
        <authorList>
            <person name="Lanie J.A."/>
            <person name="Ng W.-L."/>
            <person name="Kazmierczak K.M."/>
            <person name="Andrzejewski T.M."/>
            <person name="Davidsen T.M."/>
            <person name="Wayne K.J."/>
            <person name="Tettelin H."/>
            <person name="Glass J.I."/>
            <person name="Rusch D."/>
            <person name="Podicherti R."/>
            <person name="Tsui H.-C.T."/>
            <person name="Winkler M.E."/>
        </authorList>
    </citation>
    <scope>NUCLEOTIDE SEQUENCE</scope>
</reference>
<dbReference type="InterPro" id="IPR006128">
    <property type="entry name" value="Lipoprotein_PsaA-like"/>
</dbReference>
<dbReference type="GO" id="GO:0007155">
    <property type="term" value="P:cell adhesion"/>
    <property type="evidence" value="ECO:0007669"/>
    <property type="project" value="InterPro"/>
</dbReference>